<dbReference type="SUPFAM" id="SSF160904">
    <property type="entry name" value="Jann2411-like"/>
    <property type="match status" value="1"/>
</dbReference>
<protein>
    <submittedName>
        <fullName evidence="2">CGNR zinc finger domain-containing protein</fullName>
    </submittedName>
</protein>
<organism evidence="2 3">
    <name type="scientific">Paractinoplanes ovalisporus</name>
    <dbReference type="NCBI Taxonomy" id="2810368"/>
    <lineage>
        <taxon>Bacteria</taxon>
        <taxon>Bacillati</taxon>
        <taxon>Actinomycetota</taxon>
        <taxon>Actinomycetes</taxon>
        <taxon>Micromonosporales</taxon>
        <taxon>Micromonosporaceae</taxon>
        <taxon>Paractinoplanes</taxon>
    </lineage>
</organism>
<dbReference type="Pfam" id="PF11706">
    <property type="entry name" value="zf-CGNR"/>
    <property type="match status" value="1"/>
</dbReference>
<dbReference type="Gene3D" id="1.10.3300.10">
    <property type="entry name" value="Jann2411-like domain"/>
    <property type="match status" value="1"/>
</dbReference>
<dbReference type="EMBL" id="JAENHP010000001">
    <property type="protein sequence ID" value="MBM2614260.1"/>
    <property type="molecule type" value="Genomic_DNA"/>
</dbReference>
<keyword evidence="3" id="KW-1185">Reference proteome</keyword>
<gene>
    <name evidence="2" type="ORF">JIG36_01660</name>
</gene>
<evidence type="ECO:0000313" key="3">
    <source>
        <dbReference type="Proteomes" id="UP000632138"/>
    </source>
</evidence>
<reference evidence="2 3" key="1">
    <citation type="submission" date="2021-01" db="EMBL/GenBank/DDBJ databases">
        <title>Actinoplanes sp. nov. LDG1-06 isolated from lichen.</title>
        <authorList>
            <person name="Saeng-In P."/>
            <person name="Phongsopitanun W."/>
            <person name="Kanchanasin P."/>
            <person name="Yuki M."/>
            <person name="Kudo T."/>
            <person name="Ohkuma M."/>
            <person name="Tanasupawat S."/>
        </authorList>
    </citation>
    <scope>NUCLEOTIDE SEQUENCE [LARGE SCALE GENOMIC DNA]</scope>
    <source>
        <strain evidence="2 3">LDG1-06</strain>
    </source>
</reference>
<sequence length="177" mass="19910">MKRYDGVVADLDRVVEFLNTLDERTFRRHGEHHVGGEQLTSPQALSDWLADGTEARPADLRAAIALRTALRESDPATLADFPVRLTPGPAGHLRLAAATGRPWLDEIVEAVAASVARDDWKRVKLCDAPDCRWAFHDTSRNGRGRWCEMGVCGNRHKTRAYRERELSRRGERLSPSE</sequence>
<dbReference type="Proteomes" id="UP000632138">
    <property type="component" value="Unassembled WGS sequence"/>
</dbReference>
<evidence type="ECO:0000259" key="1">
    <source>
        <dbReference type="Pfam" id="PF11706"/>
    </source>
</evidence>
<accession>A0ABS2A337</accession>
<dbReference type="InterPro" id="IPR023286">
    <property type="entry name" value="ABATE_dom_sf"/>
</dbReference>
<dbReference type="PANTHER" id="PTHR35525:SF3">
    <property type="entry name" value="BLL6575 PROTEIN"/>
    <property type="match status" value="1"/>
</dbReference>
<dbReference type="InterPro" id="IPR010852">
    <property type="entry name" value="ABATE"/>
</dbReference>
<dbReference type="InterPro" id="IPR021005">
    <property type="entry name" value="Znf_CGNR"/>
</dbReference>
<dbReference type="PANTHER" id="PTHR35525">
    <property type="entry name" value="BLL6575 PROTEIN"/>
    <property type="match status" value="1"/>
</dbReference>
<name>A0ABS2A337_9ACTN</name>
<feature type="domain" description="Zinc finger CGNR" evidence="1">
    <location>
        <begin position="122"/>
        <end position="164"/>
    </location>
</feature>
<evidence type="ECO:0000313" key="2">
    <source>
        <dbReference type="EMBL" id="MBM2614260.1"/>
    </source>
</evidence>
<proteinExistence type="predicted"/>
<comment type="caution">
    <text evidence="2">The sequence shown here is derived from an EMBL/GenBank/DDBJ whole genome shotgun (WGS) entry which is preliminary data.</text>
</comment>